<organism evidence="1 2">
    <name type="scientific">Racocetra persica</name>
    <dbReference type="NCBI Taxonomy" id="160502"/>
    <lineage>
        <taxon>Eukaryota</taxon>
        <taxon>Fungi</taxon>
        <taxon>Fungi incertae sedis</taxon>
        <taxon>Mucoromycota</taxon>
        <taxon>Glomeromycotina</taxon>
        <taxon>Glomeromycetes</taxon>
        <taxon>Diversisporales</taxon>
        <taxon>Gigasporaceae</taxon>
        <taxon>Racocetra</taxon>
    </lineage>
</organism>
<sequence>KYPNEVVRRKRIKTKEPKIIVLMRAIGVGKSTFGEKFKSYLEEKGYKVYQPVKVSLLLDDELKLFCKDPKNNALFFQYTILNFYKKQATEINMIDSYNFVILDRTHIDTEVFTLMNTKDEEVIDFLDENMIKRQ</sequence>
<name>A0ACA9PZS0_9GLOM</name>
<feature type="non-terminal residue" evidence="1">
    <location>
        <position position="1"/>
    </location>
</feature>
<keyword evidence="2" id="KW-1185">Reference proteome</keyword>
<accession>A0ACA9PZS0</accession>
<dbReference type="EMBL" id="CAJVQC010025555">
    <property type="protein sequence ID" value="CAG8730353.1"/>
    <property type="molecule type" value="Genomic_DNA"/>
</dbReference>
<dbReference type="Proteomes" id="UP000789920">
    <property type="component" value="Unassembled WGS sequence"/>
</dbReference>
<protein>
    <submittedName>
        <fullName evidence="1">8902_t:CDS:1</fullName>
    </submittedName>
</protein>
<evidence type="ECO:0000313" key="1">
    <source>
        <dbReference type="EMBL" id="CAG8730353.1"/>
    </source>
</evidence>
<comment type="caution">
    <text evidence="1">The sequence shown here is derived from an EMBL/GenBank/DDBJ whole genome shotgun (WGS) entry which is preliminary data.</text>
</comment>
<reference evidence="1" key="1">
    <citation type="submission" date="2021-06" db="EMBL/GenBank/DDBJ databases">
        <authorList>
            <person name="Kallberg Y."/>
            <person name="Tangrot J."/>
            <person name="Rosling A."/>
        </authorList>
    </citation>
    <scope>NUCLEOTIDE SEQUENCE</scope>
    <source>
        <strain evidence="1">MA461A</strain>
    </source>
</reference>
<proteinExistence type="predicted"/>
<gene>
    <name evidence="1" type="ORF">RPERSI_LOCUS12094</name>
</gene>
<evidence type="ECO:0000313" key="2">
    <source>
        <dbReference type="Proteomes" id="UP000789920"/>
    </source>
</evidence>